<feature type="domain" description="ABC transmembrane type-1" evidence="8">
    <location>
        <begin position="68"/>
        <end position="282"/>
    </location>
</feature>
<sequence length="292" mass="32008">MAAATSQRYAPYLFISPFYLLYALFLVVPIGIGGYLSLTEWAGLGTPLWVGLDNYAKLFGDESFLRAVVNTVLYVLFAVCVVVPAALLIATALNARGLRGRDLFRLTFFVPVVLSPIVIALVFTLIYDREFGLLNAALRGLFGWGGIDWLGEPSWAKVSVMFLVLWRWTGYLTIFFLAGLKNIPREFYEAAAIDGAGRLRTFSNVTVPMLRPVTAFVAVTVMVGTAQILEEPMLLTRGGPSEATLSVAMFIYREAFTRQQLGYAAAAGVVMFVIVFAIGRTANAVFGVGRER</sequence>
<comment type="caution">
    <text evidence="9">The sequence shown here is derived from an EMBL/GenBank/DDBJ whole genome shotgun (WGS) entry which is preliminary data.</text>
</comment>
<evidence type="ECO:0000313" key="10">
    <source>
        <dbReference type="Proteomes" id="UP001595851"/>
    </source>
</evidence>
<evidence type="ECO:0000256" key="7">
    <source>
        <dbReference type="RuleBase" id="RU363032"/>
    </source>
</evidence>
<feature type="transmembrane region" description="Helical" evidence="7">
    <location>
        <begin position="72"/>
        <end position="94"/>
    </location>
</feature>
<keyword evidence="4 7" id="KW-0812">Transmembrane</keyword>
<dbReference type="Gene3D" id="1.10.3720.10">
    <property type="entry name" value="MetI-like"/>
    <property type="match status" value="1"/>
</dbReference>
<feature type="transmembrane region" description="Helical" evidence="7">
    <location>
        <begin position="106"/>
        <end position="127"/>
    </location>
</feature>
<evidence type="ECO:0000256" key="4">
    <source>
        <dbReference type="ARBA" id="ARBA00022692"/>
    </source>
</evidence>
<dbReference type="PROSITE" id="PS50928">
    <property type="entry name" value="ABC_TM1"/>
    <property type="match status" value="1"/>
</dbReference>
<dbReference type="InterPro" id="IPR051393">
    <property type="entry name" value="ABC_transporter_permease"/>
</dbReference>
<protein>
    <submittedName>
        <fullName evidence="9">Carbohydrate ABC transporter permease</fullName>
    </submittedName>
</protein>
<dbReference type="InterPro" id="IPR000515">
    <property type="entry name" value="MetI-like"/>
</dbReference>
<feature type="transmembrane region" description="Helical" evidence="7">
    <location>
        <begin position="261"/>
        <end position="282"/>
    </location>
</feature>
<evidence type="ECO:0000259" key="8">
    <source>
        <dbReference type="PROSITE" id="PS50928"/>
    </source>
</evidence>
<feature type="transmembrane region" description="Helical" evidence="7">
    <location>
        <begin position="209"/>
        <end position="229"/>
    </location>
</feature>
<keyword evidence="5 7" id="KW-1133">Transmembrane helix</keyword>
<dbReference type="Proteomes" id="UP001595851">
    <property type="component" value="Unassembled WGS sequence"/>
</dbReference>
<proteinExistence type="inferred from homology"/>
<keyword evidence="6 7" id="KW-0472">Membrane</keyword>
<dbReference type="Pfam" id="PF00528">
    <property type="entry name" value="BPD_transp_1"/>
    <property type="match status" value="1"/>
</dbReference>
<keyword evidence="3" id="KW-1003">Cell membrane</keyword>
<comment type="similarity">
    <text evidence="7">Belongs to the binding-protein-dependent transport system permease family.</text>
</comment>
<feature type="transmembrane region" description="Helical" evidence="7">
    <location>
        <begin position="158"/>
        <end position="178"/>
    </location>
</feature>
<evidence type="ECO:0000256" key="5">
    <source>
        <dbReference type="ARBA" id="ARBA00022989"/>
    </source>
</evidence>
<keyword evidence="10" id="KW-1185">Reference proteome</keyword>
<dbReference type="InterPro" id="IPR035906">
    <property type="entry name" value="MetI-like_sf"/>
</dbReference>
<dbReference type="SUPFAM" id="SSF161098">
    <property type="entry name" value="MetI-like"/>
    <property type="match status" value="1"/>
</dbReference>
<reference evidence="10" key="1">
    <citation type="journal article" date="2019" name="Int. J. Syst. Evol. Microbiol.">
        <title>The Global Catalogue of Microorganisms (GCM) 10K type strain sequencing project: providing services to taxonomists for standard genome sequencing and annotation.</title>
        <authorList>
            <consortium name="The Broad Institute Genomics Platform"/>
            <consortium name="The Broad Institute Genome Sequencing Center for Infectious Disease"/>
            <person name="Wu L."/>
            <person name="Ma J."/>
        </authorList>
    </citation>
    <scope>NUCLEOTIDE SEQUENCE [LARGE SCALE GENOMIC DNA]</scope>
    <source>
        <strain evidence="10">TBRC 1276</strain>
    </source>
</reference>
<dbReference type="PANTHER" id="PTHR30193:SF37">
    <property type="entry name" value="INNER MEMBRANE ABC TRANSPORTER PERMEASE PROTEIN YCJO"/>
    <property type="match status" value="1"/>
</dbReference>
<keyword evidence="2 7" id="KW-0813">Transport</keyword>
<evidence type="ECO:0000256" key="3">
    <source>
        <dbReference type="ARBA" id="ARBA00022475"/>
    </source>
</evidence>
<accession>A0ABV8FZ48</accession>
<name>A0ABV8FZ48_9ACTN</name>
<dbReference type="EMBL" id="JBHSBI010000001">
    <property type="protein sequence ID" value="MFC4006235.1"/>
    <property type="molecule type" value="Genomic_DNA"/>
</dbReference>
<evidence type="ECO:0000256" key="6">
    <source>
        <dbReference type="ARBA" id="ARBA00023136"/>
    </source>
</evidence>
<dbReference type="CDD" id="cd06261">
    <property type="entry name" value="TM_PBP2"/>
    <property type="match status" value="1"/>
</dbReference>
<dbReference type="PANTHER" id="PTHR30193">
    <property type="entry name" value="ABC TRANSPORTER PERMEASE PROTEIN"/>
    <property type="match status" value="1"/>
</dbReference>
<evidence type="ECO:0000256" key="2">
    <source>
        <dbReference type="ARBA" id="ARBA00022448"/>
    </source>
</evidence>
<feature type="transmembrane region" description="Helical" evidence="7">
    <location>
        <begin position="12"/>
        <end position="38"/>
    </location>
</feature>
<comment type="subcellular location">
    <subcellularLocation>
        <location evidence="1 7">Cell membrane</location>
        <topology evidence="1 7">Multi-pass membrane protein</topology>
    </subcellularLocation>
</comment>
<dbReference type="RefSeq" id="WP_379526448.1">
    <property type="nucleotide sequence ID" value="NZ_JBHSBI010000001.1"/>
</dbReference>
<evidence type="ECO:0000256" key="1">
    <source>
        <dbReference type="ARBA" id="ARBA00004651"/>
    </source>
</evidence>
<evidence type="ECO:0000313" key="9">
    <source>
        <dbReference type="EMBL" id="MFC4006235.1"/>
    </source>
</evidence>
<gene>
    <name evidence="9" type="ORF">ACFOY2_03305</name>
</gene>
<organism evidence="9 10">
    <name type="scientific">Nonomuraea purpurea</name>
    <dbReference type="NCBI Taxonomy" id="1849276"/>
    <lineage>
        <taxon>Bacteria</taxon>
        <taxon>Bacillati</taxon>
        <taxon>Actinomycetota</taxon>
        <taxon>Actinomycetes</taxon>
        <taxon>Streptosporangiales</taxon>
        <taxon>Streptosporangiaceae</taxon>
        <taxon>Nonomuraea</taxon>
    </lineage>
</organism>